<dbReference type="Proteomes" id="UP000198282">
    <property type="component" value="Unassembled WGS sequence"/>
</dbReference>
<dbReference type="Gene3D" id="3.10.180.10">
    <property type="entry name" value="2,3-Dihydroxybiphenyl 1,2-Dioxygenase, domain 1"/>
    <property type="match status" value="1"/>
</dbReference>
<evidence type="ECO:0000259" key="1">
    <source>
        <dbReference type="PROSITE" id="PS51819"/>
    </source>
</evidence>
<protein>
    <recommendedName>
        <fullName evidence="1">VOC domain-containing protein</fullName>
    </recommendedName>
</protein>
<dbReference type="InterPro" id="IPR041581">
    <property type="entry name" value="Glyoxalase_6"/>
</dbReference>
<dbReference type="InterPro" id="IPR029068">
    <property type="entry name" value="Glyas_Bleomycin-R_OHBP_Dase"/>
</dbReference>
<dbReference type="OrthoDB" id="9793039at2"/>
<organism evidence="2 3">
    <name type="scientific">Streptosporangium subroseum</name>
    <dbReference type="NCBI Taxonomy" id="106412"/>
    <lineage>
        <taxon>Bacteria</taxon>
        <taxon>Bacillati</taxon>
        <taxon>Actinomycetota</taxon>
        <taxon>Actinomycetes</taxon>
        <taxon>Streptosporangiales</taxon>
        <taxon>Streptosporangiaceae</taxon>
        <taxon>Streptosporangium</taxon>
    </lineage>
</organism>
<dbReference type="SUPFAM" id="SSF54593">
    <property type="entry name" value="Glyoxalase/Bleomycin resistance protein/Dihydroxybiphenyl dioxygenase"/>
    <property type="match status" value="1"/>
</dbReference>
<accession>A0A239LGU0</accession>
<name>A0A239LGU0_9ACTN</name>
<gene>
    <name evidence="2" type="ORF">SAMN05216276_103327</name>
</gene>
<evidence type="ECO:0000313" key="3">
    <source>
        <dbReference type="Proteomes" id="UP000198282"/>
    </source>
</evidence>
<sequence length="128" mass="13474">MGRSVVHFEIIGSDPAKLRGYYGELFDWEFQMGDAVTEKVSQPGLYGFVDGSTTGEGDGINGGIGGGQGHERRVLFYVGVPDVESVLQQAESLGGRRLMGPEPKSGDFTVGHFIDPEGNVIGVAGPSA</sequence>
<dbReference type="EMBL" id="FZOD01000033">
    <property type="protein sequence ID" value="SNT29836.1"/>
    <property type="molecule type" value="Genomic_DNA"/>
</dbReference>
<feature type="domain" description="VOC" evidence="1">
    <location>
        <begin position="4"/>
        <end position="126"/>
    </location>
</feature>
<evidence type="ECO:0000313" key="2">
    <source>
        <dbReference type="EMBL" id="SNT29836.1"/>
    </source>
</evidence>
<keyword evidence="3" id="KW-1185">Reference proteome</keyword>
<proteinExistence type="predicted"/>
<dbReference type="PROSITE" id="PS51819">
    <property type="entry name" value="VOC"/>
    <property type="match status" value="1"/>
</dbReference>
<dbReference type="InterPro" id="IPR037523">
    <property type="entry name" value="VOC_core"/>
</dbReference>
<dbReference type="AlphaFoldDB" id="A0A239LGU0"/>
<dbReference type="Pfam" id="PF18029">
    <property type="entry name" value="Glyoxalase_6"/>
    <property type="match status" value="1"/>
</dbReference>
<reference evidence="2 3" key="1">
    <citation type="submission" date="2017-06" db="EMBL/GenBank/DDBJ databases">
        <authorList>
            <person name="Kim H.J."/>
            <person name="Triplett B.A."/>
        </authorList>
    </citation>
    <scope>NUCLEOTIDE SEQUENCE [LARGE SCALE GENOMIC DNA]</scope>
    <source>
        <strain evidence="2 3">CGMCC 4.2132</strain>
    </source>
</reference>